<proteinExistence type="predicted"/>
<evidence type="ECO:0008006" key="4">
    <source>
        <dbReference type="Google" id="ProtNLM"/>
    </source>
</evidence>
<protein>
    <recommendedName>
        <fullName evidence="4">Reverse transcriptase domain-containing protein</fullName>
    </recommendedName>
</protein>
<sequence length="123" mass="14309">MKLEGFRIAEASSYVYLGRSINMENDLKKELNMRRRVAWAAFRKRGNLRPDADVLVARMDQLNSKLIRIGILRIDGSGPRERRRRSLIDIIDPLARDKNGRKQYWGLHDHEGRPSKNLSNPVI</sequence>
<evidence type="ECO:0000256" key="1">
    <source>
        <dbReference type="SAM" id="MobiDB-lite"/>
    </source>
</evidence>
<reference evidence="2 3" key="1">
    <citation type="submission" date="2018-11" db="EMBL/GenBank/DDBJ databases">
        <authorList>
            <consortium name="Pathogen Informatics"/>
        </authorList>
    </citation>
    <scope>NUCLEOTIDE SEQUENCE [LARGE SCALE GENOMIC DNA]</scope>
</reference>
<dbReference type="OrthoDB" id="5815649at2759"/>
<organism evidence="2 3">
    <name type="scientific">Strongylus vulgaris</name>
    <name type="common">Blood worm</name>
    <dbReference type="NCBI Taxonomy" id="40348"/>
    <lineage>
        <taxon>Eukaryota</taxon>
        <taxon>Metazoa</taxon>
        <taxon>Ecdysozoa</taxon>
        <taxon>Nematoda</taxon>
        <taxon>Chromadorea</taxon>
        <taxon>Rhabditida</taxon>
        <taxon>Rhabditina</taxon>
        <taxon>Rhabditomorpha</taxon>
        <taxon>Strongyloidea</taxon>
        <taxon>Strongylidae</taxon>
        <taxon>Strongylus</taxon>
    </lineage>
</organism>
<evidence type="ECO:0000313" key="3">
    <source>
        <dbReference type="Proteomes" id="UP000270094"/>
    </source>
</evidence>
<keyword evidence="3" id="KW-1185">Reference proteome</keyword>
<dbReference type="Proteomes" id="UP000270094">
    <property type="component" value="Unassembled WGS sequence"/>
</dbReference>
<name>A0A3P7IGV9_STRVU</name>
<accession>A0A3P7IGV9</accession>
<dbReference type="EMBL" id="UYYB01004617">
    <property type="protein sequence ID" value="VDM67113.1"/>
    <property type="molecule type" value="Genomic_DNA"/>
</dbReference>
<evidence type="ECO:0000313" key="2">
    <source>
        <dbReference type="EMBL" id="VDM67113.1"/>
    </source>
</evidence>
<feature type="region of interest" description="Disordered" evidence="1">
    <location>
        <begin position="103"/>
        <end position="123"/>
    </location>
</feature>
<dbReference type="AlphaFoldDB" id="A0A3P7IGV9"/>
<gene>
    <name evidence="2" type="ORF">SVUK_LOCUS2111</name>
</gene>